<protein>
    <recommendedName>
        <fullName evidence="7">Endolytic murein transglycosylase</fullName>
        <ecNumber evidence="7">4.2.2.29</ecNumber>
    </recommendedName>
    <alternativeName>
        <fullName evidence="7">Peptidoglycan lytic transglycosylase</fullName>
    </alternativeName>
    <alternativeName>
        <fullName evidence="7">Peptidoglycan polymerization terminase</fullName>
    </alternativeName>
</protein>
<dbReference type="InterPro" id="IPR003770">
    <property type="entry name" value="MLTG-like"/>
</dbReference>
<dbReference type="PANTHER" id="PTHR30518:SF2">
    <property type="entry name" value="ENDOLYTIC MUREIN TRANSGLYCOSYLASE"/>
    <property type="match status" value="1"/>
</dbReference>
<evidence type="ECO:0000256" key="3">
    <source>
        <dbReference type="ARBA" id="ARBA00022989"/>
    </source>
</evidence>
<comment type="catalytic activity">
    <reaction evidence="7">
        <text>a peptidoglycan chain = a peptidoglycan chain with N-acetyl-1,6-anhydromuramyl-[peptide] at the reducing end + a peptidoglycan chain with N-acetylglucosamine at the non-reducing end.</text>
        <dbReference type="EC" id="4.2.2.29"/>
    </reaction>
</comment>
<dbReference type="Proteomes" id="UP000198571">
    <property type="component" value="Unassembled WGS sequence"/>
</dbReference>
<comment type="similarity">
    <text evidence="7">Belongs to the transglycosylase MltG family.</text>
</comment>
<evidence type="ECO:0000256" key="2">
    <source>
        <dbReference type="ARBA" id="ARBA00022692"/>
    </source>
</evidence>
<evidence type="ECO:0000256" key="7">
    <source>
        <dbReference type="HAMAP-Rule" id="MF_02065"/>
    </source>
</evidence>
<dbReference type="GO" id="GO:0071555">
    <property type="term" value="P:cell wall organization"/>
    <property type="evidence" value="ECO:0007669"/>
    <property type="project" value="UniProtKB-KW"/>
</dbReference>
<sequence>MAEDTTNDSSKNLNEKHKMKLEETKREAGLVRKIVLIFVITIIVAVVAGGLGAYFYVKDAIGPVDEEDDEVVEVSIPIGSTPSSIGEILEEEGVISSASMFRYYIRFQNESGFQAGDYRLTRAMSMDEIIDHLKEGRVYEEYATSFTVPEGRWAEDIFVRVADETNLEAEEIAEVARDEEYLEELIERYTFLDEDIFDEDIREPLEGYLFPARYDFVEEEVTAEQVIEAMLDRTNSILESRQASASDDSYHALMTKASIIEGEARTDEERATISGVIENRLSASMPLQMDPTIAYAHEEHLSRTLNKHLEIESPYNTYEIAGLPPGPINNPGEASIAAALEPESHEYIYFYHSPDGEVHFNVNYSDHREVVEHYQNSNE</sequence>
<keyword evidence="5 7" id="KW-0456">Lyase</keyword>
<evidence type="ECO:0000256" key="5">
    <source>
        <dbReference type="ARBA" id="ARBA00023239"/>
    </source>
</evidence>
<comment type="subcellular location">
    <subcellularLocation>
        <location evidence="7">Cell membrane</location>
        <topology evidence="7">Single-pass membrane protein</topology>
    </subcellularLocation>
</comment>
<dbReference type="CDD" id="cd08010">
    <property type="entry name" value="MltG_like"/>
    <property type="match status" value="1"/>
</dbReference>
<dbReference type="Pfam" id="PF02618">
    <property type="entry name" value="YceG"/>
    <property type="match status" value="1"/>
</dbReference>
<dbReference type="PANTHER" id="PTHR30518">
    <property type="entry name" value="ENDOLYTIC MUREIN TRANSGLYCOSYLASE"/>
    <property type="match status" value="1"/>
</dbReference>
<feature type="transmembrane region" description="Helical" evidence="7">
    <location>
        <begin position="34"/>
        <end position="57"/>
    </location>
</feature>
<dbReference type="Gene3D" id="3.30.1490.480">
    <property type="entry name" value="Endolytic murein transglycosylase"/>
    <property type="match status" value="1"/>
</dbReference>
<evidence type="ECO:0000313" key="9">
    <source>
        <dbReference type="Proteomes" id="UP000198571"/>
    </source>
</evidence>
<gene>
    <name evidence="7" type="primary">mltG</name>
    <name evidence="8" type="ORF">SAMN05518684_103169</name>
</gene>
<dbReference type="RefSeq" id="WP_245732946.1">
    <property type="nucleotide sequence ID" value="NZ_FOGT01000003.1"/>
</dbReference>
<dbReference type="GO" id="GO:0005886">
    <property type="term" value="C:plasma membrane"/>
    <property type="evidence" value="ECO:0007669"/>
    <property type="project" value="UniProtKB-SubCell"/>
</dbReference>
<accession>A0A1H9RIT9</accession>
<evidence type="ECO:0000256" key="1">
    <source>
        <dbReference type="ARBA" id="ARBA00022475"/>
    </source>
</evidence>
<keyword evidence="4 7" id="KW-0472">Membrane</keyword>
<dbReference type="EMBL" id="FOGT01000003">
    <property type="protein sequence ID" value="SER72455.1"/>
    <property type="molecule type" value="Genomic_DNA"/>
</dbReference>
<dbReference type="GO" id="GO:0009252">
    <property type="term" value="P:peptidoglycan biosynthetic process"/>
    <property type="evidence" value="ECO:0007669"/>
    <property type="project" value="UniProtKB-UniRule"/>
</dbReference>
<feature type="site" description="Important for catalytic activity" evidence="7">
    <location>
        <position position="263"/>
    </location>
</feature>
<dbReference type="EC" id="4.2.2.29" evidence="7"/>
<keyword evidence="2 7" id="KW-0812">Transmembrane</keyword>
<evidence type="ECO:0000256" key="6">
    <source>
        <dbReference type="ARBA" id="ARBA00023316"/>
    </source>
</evidence>
<dbReference type="STRING" id="1601833.SAMN05518684_103169"/>
<keyword evidence="3 7" id="KW-1133">Transmembrane helix</keyword>
<reference evidence="9" key="1">
    <citation type="submission" date="2016-10" db="EMBL/GenBank/DDBJ databases">
        <authorList>
            <person name="Varghese N."/>
            <person name="Submissions S."/>
        </authorList>
    </citation>
    <scope>NUCLEOTIDE SEQUENCE [LARGE SCALE GENOMIC DNA]</scope>
    <source>
        <strain evidence="9">S9</strain>
    </source>
</reference>
<dbReference type="HAMAP" id="MF_02065">
    <property type="entry name" value="MltG"/>
    <property type="match status" value="1"/>
</dbReference>
<keyword evidence="9" id="KW-1185">Reference proteome</keyword>
<keyword evidence="1 7" id="KW-1003">Cell membrane</keyword>
<name>A0A1H9RIT9_9BACI</name>
<dbReference type="GO" id="GO:0008932">
    <property type="term" value="F:lytic endotransglycosylase activity"/>
    <property type="evidence" value="ECO:0007669"/>
    <property type="project" value="UniProtKB-UniRule"/>
</dbReference>
<comment type="function">
    <text evidence="7">Functions as a peptidoglycan terminase that cleaves nascent peptidoglycan strands endolytically to terminate their elongation.</text>
</comment>
<keyword evidence="6 7" id="KW-0961">Cell wall biogenesis/degradation</keyword>
<evidence type="ECO:0000256" key="4">
    <source>
        <dbReference type="ARBA" id="ARBA00023136"/>
    </source>
</evidence>
<dbReference type="NCBIfam" id="TIGR00247">
    <property type="entry name" value="endolytic transglycosylase MltG"/>
    <property type="match status" value="1"/>
</dbReference>
<proteinExistence type="inferred from homology"/>
<evidence type="ECO:0000313" key="8">
    <source>
        <dbReference type="EMBL" id="SER72455.1"/>
    </source>
</evidence>
<organism evidence="8 9">
    <name type="scientific">Salipaludibacillus aurantiacus</name>
    <dbReference type="NCBI Taxonomy" id="1601833"/>
    <lineage>
        <taxon>Bacteria</taxon>
        <taxon>Bacillati</taxon>
        <taxon>Bacillota</taxon>
        <taxon>Bacilli</taxon>
        <taxon>Bacillales</taxon>
        <taxon>Bacillaceae</taxon>
    </lineage>
</organism>
<dbReference type="AlphaFoldDB" id="A0A1H9RIT9"/>